<evidence type="ECO:0000313" key="1">
    <source>
        <dbReference type="EMBL" id="KAJ8869455.1"/>
    </source>
</evidence>
<protein>
    <submittedName>
        <fullName evidence="1">Uncharacterized protein</fullName>
    </submittedName>
</protein>
<name>A0ABQ9GAJ9_9NEOP</name>
<gene>
    <name evidence="1" type="ORF">PR048_028445</name>
</gene>
<sequence length="134" mass="14335">MSSDSNVGDLSLLSETLQCFLEKVVTTRAKSDVSVNCKRAVIGQSLVSACRSCSFISPILLGIVIIHEESKGVHMNQGDYCQYAFNNADFYVLTLTGHGTFHSMGGLRFITPAPGKSADSLLCILDAQTAVSIT</sequence>
<keyword evidence="2" id="KW-1185">Reference proteome</keyword>
<evidence type="ECO:0000313" key="2">
    <source>
        <dbReference type="Proteomes" id="UP001159363"/>
    </source>
</evidence>
<organism evidence="1 2">
    <name type="scientific">Dryococelus australis</name>
    <dbReference type="NCBI Taxonomy" id="614101"/>
    <lineage>
        <taxon>Eukaryota</taxon>
        <taxon>Metazoa</taxon>
        <taxon>Ecdysozoa</taxon>
        <taxon>Arthropoda</taxon>
        <taxon>Hexapoda</taxon>
        <taxon>Insecta</taxon>
        <taxon>Pterygota</taxon>
        <taxon>Neoptera</taxon>
        <taxon>Polyneoptera</taxon>
        <taxon>Phasmatodea</taxon>
        <taxon>Verophasmatodea</taxon>
        <taxon>Anareolatae</taxon>
        <taxon>Phasmatidae</taxon>
        <taxon>Eurycanthinae</taxon>
        <taxon>Dryococelus</taxon>
    </lineage>
</organism>
<dbReference type="EMBL" id="JARBHB010000013">
    <property type="protein sequence ID" value="KAJ8869455.1"/>
    <property type="molecule type" value="Genomic_DNA"/>
</dbReference>
<reference evidence="1 2" key="1">
    <citation type="submission" date="2023-02" db="EMBL/GenBank/DDBJ databases">
        <title>LHISI_Scaffold_Assembly.</title>
        <authorList>
            <person name="Stuart O.P."/>
            <person name="Cleave R."/>
            <person name="Magrath M.J.L."/>
            <person name="Mikheyev A.S."/>
        </authorList>
    </citation>
    <scope>NUCLEOTIDE SEQUENCE [LARGE SCALE GENOMIC DNA]</scope>
    <source>
        <strain evidence="1">Daus_M_001</strain>
        <tissue evidence="1">Leg muscle</tissue>
    </source>
</reference>
<proteinExistence type="predicted"/>
<comment type="caution">
    <text evidence="1">The sequence shown here is derived from an EMBL/GenBank/DDBJ whole genome shotgun (WGS) entry which is preliminary data.</text>
</comment>
<dbReference type="Proteomes" id="UP001159363">
    <property type="component" value="Chromosome 12"/>
</dbReference>
<accession>A0ABQ9GAJ9</accession>